<accession>A0ABP8KB46</accession>
<dbReference type="Gene3D" id="2.60.40.10">
    <property type="entry name" value="Immunoglobulins"/>
    <property type="match status" value="1"/>
</dbReference>
<dbReference type="InterPro" id="IPR036116">
    <property type="entry name" value="FN3_sf"/>
</dbReference>
<dbReference type="SUPFAM" id="SSF49265">
    <property type="entry name" value="Fibronectin type III"/>
    <property type="match status" value="1"/>
</dbReference>
<dbReference type="PANTHER" id="PTHR36842">
    <property type="entry name" value="PROTEIN TOLB HOMOLOG"/>
    <property type="match status" value="1"/>
</dbReference>
<dbReference type="InterPro" id="IPR011042">
    <property type="entry name" value="6-blade_b-propeller_TolB-like"/>
</dbReference>
<protein>
    <recommendedName>
        <fullName evidence="4">Fibronectin type-III domain-containing protein</fullName>
    </recommendedName>
</protein>
<dbReference type="PANTHER" id="PTHR36842:SF1">
    <property type="entry name" value="PROTEIN TOLB"/>
    <property type="match status" value="1"/>
</dbReference>
<gene>
    <name evidence="2" type="ORF">GCM10023187_18730</name>
</gene>
<dbReference type="SUPFAM" id="SSF82171">
    <property type="entry name" value="DPP6 N-terminal domain-like"/>
    <property type="match status" value="1"/>
</dbReference>
<dbReference type="Pfam" id="PF13620">
    <property type="entry name" value="CarboxypepD_reg"/>
    <property type="match status" value="1"/>
</dbReference>
<dbReference type="SUPFAM" id="SSF49452">
    <property type="entry name" value="Starch-binding domain-like"/>
    <property type="match status" value="1"/>
</dbReference>
<comment type="similarity">
    <text evidence="1">Belongs to the TolB family.</text>
</comment>
<evidence type="ECO:0000313" key="3">
    <source>
        <dbReference type="Proteomes" id="UP001500936"/>
    </source>
</evidence>
<dbReference type="Pfam" id="PF07676">
    <property type="entry name" value="PD40"/>
    <property type="match status" value="2"/>
</dbReference>
<comment type="caution">
    <text evidence="2">The sequence shown here is derived from an EMBL/GenBank/DDBJ whole genome shotgun (WGS) entry which is preliminary data.</text>
</comment>
<dbReference type="InterPro" id="IPR015943">
    <property type="entry name" value="WD40/YVTN_repeat-like_dom_sf"/>
</dbReference>
<dbReference type="Proteomes" id="UP001500936">
    <property type="component" value="Unassembled WGS sequence"/>
</dbReference>
<dbReference type="InterPro" id="IPR013783">
    <property type="entry name" value="Ig-like_fold"/>
</dbReference>
<dbReference type="Gene3D" id="2.120.10.30">
    <property type="entry name" value="TolB, C-terminal domain"/>
    <property type="match status" value="1"/>
</dbReference>
<evidence type="ECO:0000313" key="2">
    <source>
        <dbReference type="EMBL" id="GAA4403041.1"/>
    </source>
</evidence>
<dbReference type="InterPro" id="IPR011659">
    <property type="entry name" value="WD40"/>
</dbReference>
<keyword evidence="3" id="KW-1185">Reference proteome</keyword>
<organism evidence="2 3">
    <name type="scientific">Nibrella viscosa</name>
    <dbReference type="NCBI Taxonomy" id="1084524"/>
    <lineage>
        <taxon>Bacteria</taxon>
        <taxon>Pseudomonadati</taxon>
        <taxon>Bacteroidota</taxon>
        <taxon>Cytophagia</taxon>
        <taxon>Cytophagales</taxon>
        <taxon>Spirosomataceae</taxon>
        <taxon>Nibrella</taxon>
    </lineage>
</organism>
<name>A0ABP8KB46_9BACT</name>
<dbReference type="EMBL" id="BAABHB010000003">
    <property type="protein sequence ID" value="GAA4403041.1"/>
    <property type="molecule type" value="Genomic_DNA"/>
</dbReference>
<reference evidence="3" key="1">
    <citation type="journal article" date="2019" name="Int. J. Syst. Evol. Microbiol.">
        <title>The Global Catalogue of Microorganisms (GCM) 10K type strain sequencing project: providing services to taxonomists for standard genome sequencing and annotation.</title>
        <authorList>
            <consortium name="The Broad Institute Genomics Platform"/>
            <consortium name="The Broad Institute Genome Sequencing Center for Infectious Disease"/>
            <person name="Wu L."/>
            <person name="Ma J."/>
        </authorList>
    </citation>
    <scope>NUCLEOTIDE SEQUENCE [LARGE SCALE GENOMIC DNA]</scope>
    <source>
        <strain evidence="3">JCM 17925</strain>
    </source>
</reference>
<evidence type="ECO:0008006" key="4">
    <source>
        <dbReference type="Google" id="ProtNLM"/>
    </source>
</evidence>
<dbReference type="Gene3D" id="2.60.40.1120">
    <property type="entry name" value="Carboxypeptidase-like, regulatory domain"/>
    <property type="match status" value="1"/>
</dbReference>
<dbReference type="RefSeq" id="WP_345266308.1">
    <property type="nucleotide sequence ID" value="NZ_BAABHB010000003.1"/>
</dbReference>
<sequence length="497" mass="55322">MKPFTNLLLIVFLLTLIWGCNEDFTVEPQRYGAVSGQVIDKKTGRFVSKAVVRLSPSGRITKTDTTGHFRMDTIAVGKYTLQATKEGYQDRSETVDLTQSMTATTVIYLAYNDRAPTEPMLVRPASEAKAVPTTTTLMWKSTDPDNDPLTYDITLIREGSTDAPQVFSGIKADSLVVKGLLYGTTYTWQVKVSDGSNNVNGKTWRFRTMEFPDFAYVYAKKINSRYQIFTSNGTSEEIQLTTEGSNWRPVVSPDRKRIAFISNAQTDLHIYLMNRDGSELHRLTSTPVAGIMPLDLSFCWSPDGTQLLYPSNNRLYAIGTDGNGLRLVSELATGYFFAGCDWTSQGNRIAARLTSYSVYDNRIVLMSPSGKDTTTVYRRKSNRMSNPVFSVDGTRLLFATDYGSLQDWQGRQLDSQLLLYDIARKTTTNLSAGTSTATGYKEAGTNDLEPRFSPNGARIIFTNADNTGTGAVQLMTMDADGKNRKLLIAKAEMPFWK</sequence>
<dbReference type="Gene3D" id="2.130.10.10">
    <property type="entry name" value="YVTN repeat-like/Quinoprotein amine dehydrogenase"/>
    <property type="match status" value="1"/>
</dbReference>
<dbReference type="InterPro" id="IPR013784">
    <property type="entry name" value="Carb-bd-like_fold"/>
</dbReference>
<proteinExistence type="inferred from homology"/>
<evidence type="ECO:0000256" key="1">
    <source>
        <dbReference type="ARBA" id="ARBA00009820"/>
    </source>
</evidence>